<reference evidence="2" key="1">
    <citation type="submission" date="2015-07" db="EMBL/GenBank/DDBJ databases">
        <authorList>
            <person name="Teixeira M.M."/>
            <person name="Souza R.C."/>
            <person name="Almeida L.G."/>
            <person name="Vicente V.A."/>
            <person name="de Hoog S."/>
            <person name="Bocca A.L."/>
            <person name="de Almeida S.R."/>
            <person name="Vasconcelos A.T."/>
            <person name="Felipe M.S."/>
        </authorList>
    </citation>
    <scope>NUCLEOTIDE SEQUENCE [LARGE SCALE GENOMIC DNA]</scope>
    <source>
        <strain evidence="2">KSF</strain>
    </source>
</reference>
<evidence type="ECO:0000313" key="1">
    <source>
        <dbReference type="EMBL" id="OCT49798.1"/>
    </source>
</evidence>
<dbReference type="EMBL" id="LGRB01000010">
    <property type="protein sequence ID" value="OCT49798.1"/>
    <property type="molecule type" value="Genomic_DNA"/>
</dbReference>
<keyword evidence="2" id="KW-1185">Reference proteome</keyword>
<sequence>MPIIVSLESGISKVSRPDLNVVEMRSQHNSNDWESTLLWLIPFIIKETQAGRLMLTRTDPDWVFTERVIRAMLIASNRRKH</sequence>
<gene>
    <name evidence="1" type="ORF">CLCR_07831</name>
</gene>
<protein>
    <submittedName>
        <fullName evidence="1">Uncharacterized protein</fullName>
    </submittedName>
</protein>
<organism evidence="1 2">
    <name type="scientific">Cladophialophora carrionii</name>
    <dbReference type="NCBI Taxonomy" id="86049"/>
    <lineage>
        <taxon>Eukaryota</taxon>
        <taxon>Fungi</taxon>
        <taxon>Dikarya</taxon>
        <taxon>Ascomycota</taxon>
        <taxon>Pezizomycotina</taxon>
        <taxon>Eurotiomycetes</taxon>
        <taxon>Chaetothyriomycetidae</taxon>
        <taxon>Chaetothyriales</taxon>
        <taxon>Herpotrichiellaceae</taxon>
        <taxon>Cladophialophora</taxon>
    </lineage>
</organism>
<proteinExistence type="predicted"/>
<dbReference type="Proteomes" id="UP000094526">
    <property type="component" value="Unassembled WGS sequence"/>
</dbReference>
<evidence type="ECO:0000313" key="2">
    <source>
        <dbReference type="Proteomes" id="UP000094526"/>
    </source>
</evidence>
<comment type="caution">
    <text evidence="1">The sequence shown here is derived from an EMBL/GenBank/DDBJ whole genome shotgun (WGS) entry which is preliminary data.</text>
</comment>
<dbReference type="AlphaFoldDB" id="A0A1C1CMQ1"/>
<accession>A0A1C1CMQ1</accession>
<name>A0A1C1CMQ1_9EURO</name>
<dbReference type="VEuPathDB" id="FungiDB:CLCR_07831"/>